<reference evidence="2" key="1">
    <citation type="submission" date="2022-03" db="EMBL/GenBank/DDBJ databases">
        <title>Cryobacterium sp. nov. strain ZS14-85, isolated from Antarctic soil.</title>
        <authorList>
            <person name="Li J."/>
            <person name="Niu G."/>
        </authorList>
    </citation>
    <scope>NUCLEOTIDE SEQUENCE</scope>
    <source>
        <strain evidence="2">ZS14-85</strain>
    </source>
</reference>
<evidence type="ECO:0000259" key="1">
    <source>
        <dbReference type="PROSITE" id="PS51384"/>
    </source>
</evidence>
<feature type="domain" description="FAD-binding FR-type" evidence="1">
    <location>
        <begin position="22"/>
        <end position="168"/>
    </location>
</feature>
<dbReference type="Pfam" id="PF08021">
    <property type="entry name" value="FAD_binding_9"/>
    <property type="match status" value="1"/>
</dbReference>
<dbReference type="Proteomes" id="UP001165341">
    <property type="component" value="Unassembled WGS sequence"/>
</dbReference>
<comment type="caution">
    <text evidence="2">The sequence shown here is derived from an EMBL/GenBank/DDBJ whole genome shotgun (WGS) entry which is preliminary data.</text>
</comment>
<dbReference type="Pfam" id="PF04954">
    <property type="entry name" value="SIP"/>
    <property type="match status" value="1"/>
</dbReference>
<dbReference type="InterPro" id="IPR017938">
    <property type="entry name" value="Riboflavin_synthase-like_b-brl"/>
</dbReference>
<name>A0AA41UDW8_9MICO</name>
<dbReference type="Gene3D" id="2.40.30.10">
    <property type="entry name" value="Translation factors"/>
    <property type="match status" value="1"/>
</dbReference>
<dbReference type="AlphaFoldDB" id="A0AA41UDW8"/>
<dbReference type="EMBL" id="JALGAR010000001">
    <property type="protein sequence ID" value="MCI4656813.1"/>
    <property type="molecule type" value="Genomic_DNA"/>
</dbReference>
<proteinExistence type="predicted"/>
<dbReference type="SUPFAM" id="SSF63380">
    <property type="entry name" value="Riboflavin synthase domain-like"/>
    <property type="match status" value="1"/>
</dbReference>
<dbReference type="RefSeq" id="WP_243010877.1">
    <property type="nucleotide sequence ID" value="NZ_JALGAR010000001.1"/>
</dbReference>
<dbReference type="InterPro" id="IPR039261">
    <property type="entry name" value="FNR_nucleotide-bd"/>
</dbReference>
<dbReference type="InterPro" id="IPR007037">
    <property type="entry name" value="SIP_rossman_dom"/>
</dbReference>
<dbReference type="InterPro" id="IPR017927">
    <property type="entry name" value="FAD-bd_FR_type"/>
</dbReference>
<dbReference type="GO" id="GO:0016491">
    <property type="term" value="F:oxidoreductase activity"/>
    <property type="evidence" value="ECO:0007669"/>
    <property type="project" value="InterPro"/>
</dbReference>
<evidence type="ECO:0000313" key="3">
    <source>
        <dbReference type="Proteomes" id="UP001165341"/>
    </source>
</evidence>
<dbReference type="CDD" id="cd06193">
    <property type="entry name" value="siderophore_interacting"/>
    <property type="match status" value="1"/>
</dbReference>
<sequence>MLTLPSTEVTDDTVLPDARPGYRPYRATVAGIRRLSPHFVRVTFTGPEFEHFGTAGLDQRIKLVLPIPGVGLADFGADEQHDHPASTGTGWYDRWRALPEAERNPFRSYTVRSVRPHLRELDVDFVSHGPADAAGSGSGVGPASRWLAATQVGEHVVIVGPDSRSRDAGLGLDWRPGDATYLLLAGDETAVPAICGILDALQPGRTAHAFLEVPDAADQLDVRVPDGCSVTWLPRGGAPHGECLDAAVRTWVAGHRGPEVPTGAGVNADELEIDVDRETLWDTPDTPPGTGFYAWLAGEAGAIKRLRRFLVSETGVDRRRVSFMGYWRLGKAEPQ</sequence>
<keyword evidence="3" id="KW-1185">Reference proteome</keyword>
<dbReference type="PANTHER" id="PTHR30157:SF0">
    <property type="entry name" value="NADPH-DEPENDENT FERRIC-CHELATE REDUCTASE"/>
    <property type="match status" value="1"/>
</dbReference>
<dbReference type="InterPro" id="IPR013113">
    <property type="entry name" value="SIP_FAD-bd"/>
</dbReference>
<dbReference type="InterPro" id="IPR039374">
    <property type="entry name" value="SIP_fam"/>
</dbReference>
<protein>
    <submittedName>
        <fullName evidence="2">Siderophore-interacting protein</fullName>
    </submittedName>
</protein>
<evidence type="ECO:0000313" key="2">
    <source>
        <dbReference type="EMBL" id="MCI4656813.1"/>
    </source>
</evidence>
<organism evidence="2 3">
    <name type="scientific">Cryobacterium zhongshanensis</name>
    <dbReference type="NCBI Taxonomy" id="2928153"/>
    <lineage>
        <taxon>Bacteria</taxon>
        <taxon>Bacillati</taxon>
        <taxon>Actinomycetota</taxon>
        <taxon>Actinomycetes</taxon>
        <taxon>Micrococcales</taxon>
        <taxon>Microbacteriaceae</taxon>
        <taxon>Cryobacterium</taxon>
    </lineage>
</organism>
<accession>A0AA41UDW8</accession>
<gene>
    <name evidence="2" type="ORF">MQH31_03165</name>
</gene>
<dbReference type="PANTHER" id="PTHR30157">
    <property type="entry name" value="FERRIC REDUCTASE, NADPH-DEPENDENT"/>
    <property type="match status" value="1"/>
</dbReference>
<dbReference type="PROSITE" id="PS51384">
    <property type="entry name" value="FAD_FR"/>
    <property type="match status" value="1"/>
</dbReference>
<dbReference type="Gene3D" id="3.40.50.80">
    <property type="entry name" value="Nucleotide-binding domain of ferredoxin-NADP reductase (FNR) module"/>
    <property type="match status" value="1"/>
</dbReference>